<dbReference type="EMBL" id="FBWH01000025">
    <property type="protein sequence ID" value="CUX34702.1"/>
    <property type="molecule type" value="Genomic_DNA"/>
</dbReference>
<dbReference type="Proteomes" id="UP000191812">
    <property type="component" value="Unassembled WGS sequence"/>
</dbReference>
<organism evidence="2 3">
    <name type="scientific">Agrobacterium genomosp. 13 str. CFBP 6927</name>
    <dbReference type="NCBI Taxonomy" id="1183428"/>
    <lineage>
        <taxon>Bacteria</taxon>
        <taxon>Pseudomonadati</taxon>
        <taxon>Pseudomonadota</taxon>
        <taxon>Alphaproteobacteria</taxon>
        <taxon>Hyphomicrobiales</taxon>
        <taxon>Rhizobiaceae</taxon>
        <taxon>Rhizobium/Agrobacterium group</taxon>
        <taxon>Agrobacterium</taxon>
        <taxon>Agrobacterium tumefaciens complex</taxon>
    </lineage>
</organism>
<protein>
    <submittedName>
        <fullName evidence="2">Uncharacterized protein</fullName>
    </submittedName>
</protein>
<evidence type="ECO:0000256" key="1">
    <source>
        <dbReference type="SAM" id="MobiDB-lite"/>
    </source>
</evidence>
<comment type="caution">
    <text evidence="2">The sequence shown here is derived from an EMBL/GenBank/DDBJ whole genome shotgun (WGS) entry which is preliminary data.</text>
</comment>
<accession>A0ABP2BII2</accession>
<feature type="region of interest" description="Disordered" evidence="1">
    <location>
        <begin position="59"/>
        <end position="99"/>
    </location>
</feature>
<reference evidence="2 3" key="1">
    <citation type="submission" date="2016-01" db="EMBL/GenBank/DDBJ databases">
        <authorList>
            <person name="Regsiter A."/>
            <person name="william w."/>
        </authorList>
    </citation>
    <scope>NUCLEOTIDE SEQUENCE [LARGE SCALE GENOMIC DNA]</scope>
    <source>
        <strain evidence="2 3">CFBP 6927</strain>
    </source>
</reference>
<evidence type="ECO:0000313" key="2">
    <source>
        <dbReference type="EMBL" id="CUX34702.1"/>
    </source>
</evidence>
<feature type="region of interest" description="Disordered" evidence="1">
    <location>
        <begin position="21"/>
        <end position="42"/>
    </location>
</feature>
<keyword evidence="3" id="KW-1185">Reference proteome</keyword>
<name>A0ABP2BII2_9HYPH</name>
<proteinExistence type="predicted"/>
<sequence length="99" mass="10639">MTCRSCLPPCAAENLHGAVKKTAPPISPEAPDNKKRLADSDMPQSVLFIDRPNFASIIAPPRPPQGLKPAKQQTPQGDAFRSIRLPSNGTGMMTGIYRA</sequence>
<gene>
    <name evidence="2" type="ORF">AGR13a_Cc310025</name>
</gene>
<evidence type="ECO:0000313" key="3">
    <source>
        <dbReference type="Proteomes" id="UP000191812"/>
    </source>
</evidence>